<keyword evidence="2" id="KW-1185">Reference proteome</keyword>
<dbReference type="Proteomes" id="UP000006591">
    <property type="component" value="Chromosome 9"/>
</dbReference>
<proteinExistence type="predicted"/>
<sequence>MTGKSSTRRRWRTSGRHLVESLEHLTFDDACMLQLDGGENASDLFNLHRPVITGVPHDVASALNTLEEILSRGSPTLEAYQREDIRETRVLQEEKVRTTMAEVRYIDGLVDEHMDAVEGTRARLHAALSGSVLAVHKHRGVAKSRFEDEVVALMAIPQLPGHSEDQHLVGDAEERYEDSVLLLDEFLDMQY</sequence>
<reference evidence="1" key="1">
    <citation type="submission" date="2015-04" db="UniProtKB">
        <authorList>
            <consortium name="EnsemblPlants"/>
        </authorList>
    </citation>
    <scope>IDENTIFICATION</scope>
    <source>
        <strain evidence="1">SL10</strain>
    </source>
</reference>
<dbReference type="Gramene" id="ONIVA09G15220.1">
    <property type="protein sequence ID" value="ONIVA09G15220.1"/>
    <property type="gene ID" value="ONIVA09G15220"/>
</dbReference>
<organism evidence="1">
    <name type="scientific">Oryza nivara</name>
    <name type="common">Indian wild rice</name>
    <name type="synonym">Oryza sativa f. spontanea</name>
    <dbReference type="NCBI Taxonomy" id="4536"/>
    <lineage>
        <taxon>Eukaryota</taxon>
        <taxon>Viridiplantae</taxon>
        <taxon>Streptophyta</taxon>
        <taxon>Embryophyta</taxon>
        <taxon>Tracheophyta</taxon>
        <taxon>Spermatophyta</taxon>
        <taxon>Magnoliopsida</taxon>
        <taxon>Liliopsida</taxon>
        <taxon>Poales</taxon>
        <taxon>Poaceae</taxon>
        <taxon>BOP clade</taxon>
        <taxon>Oryzoideae</taxon>
        <taxon>Oryzeae</taxon>
        <taxon>Oryzinae</taxon>
        <taxon>Oryza</taxon>
    </lineage>
</organism>
<dbReference type="OMA" id="AVHKHRG"/>
<protein>
    <submittedName>
        <fullName evidence="1">Uncharacterized protein</fullName>
    </submittedName>
</protein>
<reference evidence="1" key="2">
    <citation type="submission" date="2018-04" db="EMBL/GenBank/DDBJ databases">
        <title>OnivRS2 (Oryza nivara Reference Sequence Version 2).</title>
        <authorList>
            <person name="Zhang J."/>
            <person name="Kudrna D."/>
            <person name="Lee S."/>
            <person name="Talag J."/>
            <person name="Rajasekar S."/>
            <person name="Welchert J."/>
            <person name="Hsing Y.-I."/>
            <person name="Wing R.A."/>
        </authorList>
    </citation>
    <scope>NUCLEOTIDE SEQUENCE [LARGE SCALE GENOMIC DNA]</scope>
    <source>
        <strain evidence="1">SL10</strain>
    </source>
</reference>
<evidence type="ECO:0000313" key="2">
    <source>
        <dbReference type="Proteomes" id="UP000006591"/>
    </source>
</evidence>
<accession>A0A0E0ILI6</accession>
<dbReference type="EnsemblPlants" id="ONIVA09G15220.1">
    <property type="protein sequence ID" value="ONIVA09G15220.1"/>
    <property type="gene ID" value="ONIVA09G15220"/>
</dbReference>
<dbReference type="HOGENOM" id="CLU_079488_0_0_1"/>
<name>A0A0E0ILI6_ORYNI</name>
<evidence type="ECO:0000313" key="1">
    <source>
        <dbReference type="EnsemblPlants" id="ONIVA09G15220.1"/>
    </source>
</evidence>
<dbReference type="AlphaFoldDB" id="A0A0E0ILI6"/>